<dbReference type="GO" id="GO:0000786">
    <property type="term" value="C:nucleosome"/>
    <property type="evidence" value="ECO:0007669"/>
    <property type="project" value="InterPro"/>
</dbReference>
<dbReference type="Proteomes" id="UP001196413">
    <property type="component" value="Unassembled WGS sequence"/>
</dbReference>
<dbReference type="PANTHER" id="PTHR45810">
    <property type="entry name" value="HISTONE H3.2"/>
    <property type="match status" value="1"/>
</dbReference>
<comment type="similarity">
    <text evidence="1">Belongs to the histone H3 family.</text>
</comment>
<feature type="domain" description="Core Histone H2A/H2B/H3" evidence="3">
    <location>
        <begin position="252"/>
        <end position="340"/>
    </location>
</feature>
<reference evidence="4" key="1">
    <citation type="submission" date="2021-06" db="EMBL/GenBank/DDBJ databases">
        <title>Parelaphostrongylus tenuis whole genome reference sequence.</title>
        <authorList>
            <person name="Garwood T.J."/>
            <person name="Larsen P.A."/>
            <person name="Fountain-Jones N.M."/>
            <person name="Garbe J.R."/>
            <person name="Macchietto M.G."/>
            <person name="Kania S.A."/>
            <person name="Gerhold R.W."/>
            <person name="Richards J.E."/>
            <person name="Wolf T.M."/>
        </authorList>
    </citation>
    <scope>NUCLEOTIDE SEQUENCE</scope>
    <source>
        <strain evidence="4">MNPRO001-30</strain>
        <tissue evidence="4">Meninges</tissue>
    </source>
</reference>
<dbReference type="GO" id="GO:0046982">
    <property type="term" value="F:protein heterodimerization activity"/>
    <property type="evidence" value="ECO:0007669"/>
    <property type="project" value="InterPro"/>
</dbReference>
<accession>A0AAD5WDG4</accession>
<evidence type="ECO:0000256" key="1">
    <source>
        <dbReference type="ARBA" id="ARBA00010343"/>
    </source>
</evidence>
<keyword evidence="5" id="KW-1185">Reference proteome</keyword>
<dbReference type="SUPFAM" id="SSF47113">
    <property type="entry name" value="Histone-fold"/>
    <property type="match status" value="1"/>
</dbReference>
<dbReference type="InterPro" id="IPR009072">
    <property type="entry name" value="Histone-fold"/>
</dbReference>
<evidence type="ECO:0000313" key="4">
    <source>
        <dbReference type="EMBL" id="KAJ1366425.1"/>
    </source>
</evidence>
<sequence length="343" mass="39351">MVRVKAAPERALVGGRRITMRETTREVIHEVSMGQHFDHQQNVSRSNDFGEPGQDEYMSDEENHAVLPPKQRQYGHQQVGSRSINYGGPGRDEYMADDEDFARPGENRKNDASVNWDHRMPLKRQQVNEYMTEQYNSSKMESPRVSTLQSPIVMRNEVLRDRHGLHSRVQMENILGHSRNVDRVSAGLLSNGNHSGHDVDAVPLQRRGSIRSGALLTLFYLIMRNSFFGGVPRYGNRSSTGTRARRFRYRAGARALQEIKRYQSSTKLLVPKRPLQRVIREVVTDLYPDLEYRFTADALDAVHEACEAFLVRVLNDGSTCALHARRVTLMTNDIHLVRKLQNW</sequence>
<dbReference type="GO" id="GO:0030527">
    <property type="term" value="F:structural constituent of chromatin"/>
    <property type="evidence" value="ECO:0007669"/>
    <property type="project" value="InterPro"/>
</dbReference>
<feature type="compositionally biased region" description="Polar residues" evidence="2">
    <location>
        <begin position="74"/>
        <end position="84"/>
    </location>
</feature>
<proteinExistence type="inferred from homology"/>
<dbReference type="Gene3D" id="1.10.20.10">
    <property type="entry name" value="Histone, subunit A"/>
    <property type="match status" value="1"/>
</dbReference>
<dbReference type="InterPro" id="IPR007125">
    <property type="entry name" value="H2A/H2B/H3"/>
</dbReference>
<evidence type="ECO:0000259" key="3">
    <source>
        <dbReference type="Pfam" id="PF00125"/>
    </source>
</evidence>
<dbReference type="SMART" id="SM00428">
    <property type="entry name" value="H3"/>
    <property type="match status" value="1"/>
</dbReference>
<dbReference type="Pfam" id="PF00125">
    <property type="entry name" value="Histone"/>
    <property type="match status" value="1"/>
</dbReference>
<protein>
    <submittedName>
        <fullName evidence="4">Centromeric DNA-binding histone H3-like protein cse4</fullName>
    </submittedName>
</protein>
<dbReference type="AlphaFoldDB" id="A0AAD5WDG4"/>
<keyword evidence="4" id="KW-0238">DNA-binding</keyword>
<dbReference type="CDD" id="cd22911">
    <property type="entry name" value="HFD_H3"/>
    <property type="match status" value="1"/>
</dbReference>
<dbReference type="EMBL" id="JAHQIW010005550">
    <property type="protein sequence ID" value="KAJ1366425.1"/>
    <property type="molecule type" value="Genomic_DNA"/>
</dbReference>
<organism evidence="4 5">
    <name type="scientific">Parelaphostrongylus tenuis</name>
    <name type="common">Meningeal worm</name>
    <dbReference type="NCBI Taxonomy" id="148309"/>
    <lineage>
        <taxon>Eukaryota</taxon>
        <taxon>Metazoa</taxon>
        <taxon>Ecdysozoa</taxon>
        <taxon>Nematoda</taxon>
        <taxon>Chromadorea</taxon>
        <taxon>Rhabditida</taxon>
        <taxon>Rhabditina</taxon>
        <taxon>Rhabditomorpha</taxon>
        <taxon>Strongyloidea</taxon>
        <taxon>Metastrongylidae</taxon>
        <taxon>Parelaphostrongylus</taxon>
    </lineage>
</organism>
<name>A0AAD5WDG4_PARTN</name>
<dbReference type="PRINTS" id="PR00622">
    <property type="entry name" value="HISTONEH3"/>
</dbReference>
<feature type="region of interest" description="Disordered" evidence="2">
    <location>
        <begin position="36"/>
        <end position="57"/>
    </location>
</feature>
<evidence type="ECO:0000313" key="5">
    <source>
        <dbReference type="Proteomes" id="UP001196413"/>
    </source>
</evidence>
<gene>
    <name evidence="4" type="primary">CSE4_6</name>
    <name evidence="4" type="ORF">KIN20_027082</name>
</gene>
<evidence type="ECO:0000256" key="2">
    <source>
        <dbReference type="SAM" id="MobiDB-lite"/>
    </source>
</evidence>
<feature type="region of interest" description="Disordered" evidence="2">
    <location>
        <begin position="71"/>
        <end position="91"/>
    </location>
</feature>
<dbReference type="InterPro" id="IPR000164">
    <property type="entry name" value="Histone_H3/CENP-A"/>
</dbReference>
<comment type="caution">
    <text evidence="4">The sequence shown here is derived from an EMBL/GenBank/DDBJ whole genome shotgun (WGS) entry which is preliminary data.</text>
</comment>
<dbReference type="GO" id="GO:0003677">
    <property type="term" value="F:DNA binding"/>
    <property type="evidence" value="ECO:0007669"/>
    <property type="project" value="UniProtKB-KW"/>
</dbReference>